<dbReference type="PANTHER" id="PTHR39188:SF3">
    <property type="entry name" value="STAGE IV SPORULATION PROTEIN FB"/>
    <property type="match status" value="1"/>
</dbReference>
<comment type="caution">
    <text evidence="14">The sequence shown here is derived from an EMBL/GenBank/DDBJ whole genome shotgun (WGS) entry which is preliminary data.</text>
</comment>
<protein>
    <submittedName>
        <fullName evidence="14">Stage IV sporulation protein FB</fullName>
    </submittedName>
</protein>
<comment type="subcellular location">
    <subcellularLocation>
        <location evidence="2">Membrane</location>
        <topology evidence="2">Multi-pass membrane protein</topology>
    </subcellularLocation>
</comment>
<evidence type="ECO:0000256" key="8">
    <source>
        <dbReference type="ARBA" id="ARBA00022833"/>
    </source>
</evidence>
<comment type="cofactor">
    <cofactor evidence="1">
        <name>Zn(2+)</name>
        <dbReference type="ChEBI" id="CHEBI:29105"/>
    </cofactor>
</comment>
<feature type="transmembrane region" description="Helical" evidence="12">
    <location>
        <begin position="84"/>
        <end position="104"/>
    </location>
</feature>
<keyword evidence="7" id="KW-0378">Hydrolase</keyword>
<proteinExistence type="inferred from homology"/>
<keyword evidence="15" id="KW-1185">Reference proteome</keyword>
<dbReference type="eggNOG" id="COG1994">
    <property type="taxonomic scope" value="Bacteria"/>
</dbReference>
<evidence type="ECO:0000256" key="2">
    <source>
        <dbReference type="ARBA" id="ARBA00004141"/>
    </source>
</evidence>
<comment type="similarity">
    <text evidence="3">Belongs to the peptidase M50B family.</text>
</comment>
<keyword evidence="6" id="KW-0479">Metal-binding</keyword>
<evidence type="ECO:0000256" key="10">
    <source>
        <dbReference type="ARBA" id="ARBA00023049"/>
    </source>
</evidence>
<dbReference type="GO" id="GO:0016020">
    <property type="term" value="C:membrane"/>
    <property type="evidence" value="ECO:0007669"/>
    <property type="project" value="UniProtKB-SubCell"/>
</dbReference>
<evidence type="ECO:0000256" key="6">
    <source>
        <dbReference type="ARBA" id="ARBA00022723"/>
    </source>
</evidence>
<dbReference type="EMBL" id="APML01000010">
    <property type="protein sequence ID" value="ENH97957.1"/>
    <property type="molecule type" value="Genomic_DNA"/>
</dbReference>
<keyword evidence="5 12" id="KW-0812">Transmembrane</keyword>
<dbReference type="PANTHER" id="PTHR39188">
    <property type="entry name" value="MEMBRANE-ASSOCIATED ZINC METALLOPROTEASE M50B"/>
    <property type="match status" value="1"/>
</dbReference>
<keyword evidence="8" id="KW-0862">Zinc</keyword>
<dbReference type="InterPro" id="IPR008915">
    <property type="entry name" value="Peptidase_M50"/>
</dbReference>
<keyword evidence="11 12" id="KW-0472">Membrane</keyword>
<evidence type="ECO:0000313" key="15">
    <source>
        <dbReference type="Proteomes" id="UP000012283"/>
    </source>
</evidence>
<dbReference type="STRING" id="1308866.J416_02846"/>
<evidence type="ECO:0000256" key="5">
    <source>
        <dbReference type="ARBA" id="ARBA00022692"/>
    </source>
</evidence>
<feature type="transmembrane region" description="Helical" evidence="12">
    <location>
        <begin position="116"/>
        <end position="136"/>
    </location>
</feature>
<feature type="transmembrane region" description="Helical" evidence="12">
    <location>
        <begin position="33"/>
        <end position="54"/>
    </location>
</feature>
<feature type="domain" description="Peptidase M50" evidence="13">
    <location>
        <begin position="33"/>
        <end position="105"/>
    </location>
</feature>
<evidence type="ECO:0000256" key="3">
    <source>
        <dbReference type="ARBA" id="ARBA00007931"/>
    </source>
</evidence>
<organism evidence="14 15">
    <name type="scientific">Gracilibacillus halophilus YIM-C55.5</name>
    <dbReference type="NCBI Taxonomy" id="1308866"/>
    <lineage>
        <taxon>Bacteria</taxon>
        <taxon>Bacillati</taxon>
        <taxon>Bacillota</taxon>
        <taxon>Bacilli</taxon>
        <taxon>Bacillales</taxon>
        <taxon>Bacillaceae</taxon>
        <taxon>Gracilibacillus</taxon>
    </lineage>
</organism>
<keyword evidence="4" id="KW-0645">Protease</keyword>
<evidence type="ECO:0000256" key="1">
    <source>
        <dbReference type="ARBA" id="ARBA00001947"/>
    </source>
</evidence>
<evidence type="ECO:0000256" key="7">
    <source>
        <dbReference type="ARBA" id="ARBA00022801"/>
    </source>
</evidence>
<dbReference type="Proteomes" id="UP000012283">
    <property type="component" value="Unassembled WGS sequence"/>
</dbReference>
<dbReference type="PATRIC" id="fig|1308866.3.peg.578"/>
<evidence type="ECO:0000313" key="14">
    <source>
        <dbReference type="EMBL" id="ENH97957.1"/>
    </source>
</evidence>
<evidence type="ECO:0000256" key="4">
    <source>
        <dbReference type="ARBA" id="ARBA00022670"/>
    </source>
</evidence>
<evidence type="ECO:0000259" key="13">
    <source>
        <dbReference type="Pfam" id="PF02163"/>
    </source>
</evidence>
<dbReference type="GO" id="GO:0046872">
    <property type="term" value="F:metal ion binding"/>
    <property type="evidence" value="ECO:0007669"/>
    <property type="project" value="UniProtKB-KW"/>
</dbReference>
<dbReference type="AlphaFoldDB" id="N4WPA6"/>
<gene>
    <name evidence="14" type="ORF">J416_02846</name>
</gene>
<accession>N4WPA6</accession>
<keyword evidence="10" id="KW-0482">Metalloprotease</keyword>
<keyword evidence="9 12" id="KW-1133">Transmembrane helix</keyword>
<reference evidence="14 15" key="1">
    <citation type="submission" date="2013-03" db="EMBL/GenBank/DDBJ databases">
        <title>Draft genome sequence of Gracibacillus halophilus YIM-C55.5, a moderately halophilic and thermophilic organism from the Xiaochaidamu salt lake.</title>
        <authorList>
            <person name="Sugumar T."/>
            <person name="Polireddy D.R."/>
            <person name="Antony A."/>
            <person name="Madhava Y.R."/>
            <person name="Sivakumar N."/>
        </authorList>
    </citation>
    <scope>NUCLEOTIDE SEQUENCE [LARGE SCALE GENOMIC DNA]</scope>
    <source>
        <strain evidence="14 15">YIM-C55.5</strain>
    </source>
</reference>
<evidence type="ECO:0000256" key="9">
    <source>
        <dbReference type="ARBA" id="ARBA00022989"/>
    </source>
</evidence>
<dbReference type="GO" id="GO:0006508">
    <property type="term" value="P:proteolysis"/>
    <property type="evidence" value="ECO:0007669"/>
    <property type="project" value="UniProtKB-KW"/>
</dbReference>
<sequence length="285" mass="34537">MTINRRFIPPIAMHPILLFFLFLAFITGMFVEFLIIFLIVLIHECGHYFCAQYFRWRIRRIFLWIFGGVMETDEYGTRPMKEEFLVTIAGPATHLFIFMIAWFIQQYDILPEQTIMMIYQYNTVILCGNLLPIWPLDGARLIQLGCDLFLSHYRAHVVTICTSFIVITACLLIVYQIGAMSFSLLLLMIFLFWENRLEWKRRYYKWWRFLWSRHCQHHVPSRVKTIQVEPSMRLLDIFYHFRRHSRYVISYHDPQVYQSYQLSEADCLDAFFEQKRYRESIREIA</sequence>
<dbReference type="RefSeq" id="WP_003464258.1">
    <property type="nucleotide sequence ID" value="NZ_APML01000010.1"/>
</dbReference>
<evidence type="ECO:0000256" key="11">
    <source>
        <dbReference type="ARBA" id="ARBA00023136"/>
    </source>
</evidence>
<dbReference type="Pfam" id="PF02163">
    <property type="entry name" value="Peptidase_M50"/>
    <property type="match status" value="1"/>
</dbReference>
<evidence type="ECO:0000256" key="12">
    <source>
        <dbReference type="SAM" id="Phobius"/>
    </source>
</evidence>
<feature type="transmembrane region" description="Helical" evidence="12">
    <location>
        <begin position="7"/>
        <end position="27"/>
    </location>
</feature>
<dbReference type="GO" id="GO:0008237">
    <property type="term" value="F:metallopeptidase activity"/>
    <property type="evidence" value="ECO:0007669"/>
    <property type="project" value="UniProtKB-KW"/>
</dbReference>
<name>N4WPA6_9BACI</name>